<evidence type="ECO:0000256" key="1">
    <source>
        <dbReference type="ARBA" id="ARBA00022676"/>
    </source>
</evidence>
<keyword evidence="1" id="KW-0328">Glycosyltransferase</keyword>
<evidence type="ECO:0000313" key="4">
    <source>
        <dbReference type="Proteomes" id="UP000004597"/>
    </source>
</evidence>
<dbReference type="InterPro" id="IPR002516">
    <property type="entry name" value="Glyco_trans_11"/>
</dbReference>
<dbReference type="HOGENOM" id="CLU_043399_3_1_10"/>
<accession>G6ADG4</accession>
<dbReference type="GO" id="GO:0008107">
    <property type="term" value="F:galactoside 2-alpha-L-fucosyltransferase activity"/>
    <property type="evidence" value="ECO:0007669"/>
    <property type="project" value="InterPro"/>
</dbReference>
<organism evidence="3 4">
    <name type="scientific">Prevotella histicola F0411</name>
    <dbReference type="NCBI Taxonomy" id="857291"/>
    <lineage>
        <taxon>Bacteria</taxon>
        <taxon>Pseudomonadati</taxon>
        <taxon>Bacteroidota</taxon>
        <taxon>Bacteroidia</taxon>
        <taxon>Bacteroidales</taxon>
        <taxon>Prevotellaceae</taxon>
        <taxon>Prevotella</taxon>
    </lineage>
</organism>
<dbReference type="GO" id="GO:0005975">
    <property type="term" value="P:carbohydrate metabolic process"/>
    <property type="evidence" value="ECO:0007669"/>
    <property type="project" value="InterPro"/>
</dbReference>
<dbReference type="CDD" id="cd11301">
    <property type="entry name" value="Fut1_Fut2_like"/>
    <property type="match status" value="1"/>
</dbReference>
<proteinExistence type="predicted"/>
<dbReference type="EMBL" id="AFXP01000002">
    <property type="protein sequence ID" value="EHG17470.1"/>
    <property type="molecule type" value="Genomic_DNA"/>
</dbReference>
<evidence type="ECO:0008006" key="5">
    <source>
        <dbReference type="Google" id="ProtNLM"/>
    </source>
</evidence>
<comment type="caution">
    <text evidence="3">The sequence shown here is derived from an EMBL/GenBank/DDBJ whole genome shotgun (WGS) entry which is preliminary data.</text>
</comment>
<reference evidence="3 4" key="1">
    <citation type="submission" date="2011-10" db="EMBL/GenBank/DDBJ databases">
        <title>The Genome Sequence of Prevotella histicola F0411.</title>
        <authorList>
            <consortium name="The Broad Institute Genome Sequencing Platform"/>
            <person name="Earl A."/>
            <person name="Ward D."/>
            <person name="Feldgarden M."/>
            <person name="Gevers D."/>
            <person name="Izard J."/>
            <person name="Ganesan A."/>
            <person name="Blanton J.M."/>
            <person name="Baranova O.V."/>
            <person name="Tanner A.C."/>
            <person name="Mathney J.M.J."/>
            <person name="Dewhirst F.E."/>
            <person name="Young S.K."/>
            <person name="Zeng Q."/>
            <person name="Gargeya S."/>
            <person name="Fitzgerald M."/>
            <person name="Haas B."/>
            <person name="Abouelleil A."/>
            <person name="Alvarado L."/>
            <person name="Arachchi H.M."/>
            <person name="Berlin A."/>
            <person name="Brown A."/>
            <person name="Chapman S.B."/>
            <person name="Chen Z."/>
            <person name="Dunbar C."/>
            <person name="Freedman E."/>
            <person name="Gearin G."/>
            <person name="Gellesch M."/>
            <person name="Goldberg J."/>
            <person name="Griggs A."/>
            <person name="Gujja S."/>
            <person name="Heiman D."/>
            <person name="Howarth C."/>
            <person name="Larson L."/>
            <person name="Lui A."/>
            <person name="MacDonald P.J.P."/>
            <person name="Montmayeur A."/>
            <person name="Murphy C."/>
            <person name="Neiman D."/>
            <person name="Pearson M."/>
            <person name="Priest M."/>
            <person name="Roberts A."/>
            <person name="Saif S."/>
            <person name="Shea T."/>
            <person name="Shenoy N."/>
            <person name="Sisk P."/>
            <person name="Stolte C."/>
            <person name="Sykes S."/>
            <person name="Wortman J."/>
            <person name="Nusbaum C."/>
            <person name="Birren B."/>
        </authorList>
    </citation>
    <scope>NUCLEOTIDE SEQUENCE [LARGE SCALE GENOMIC DNA]</scope>
    <source>
        <strain evidence="3 4">F0411</strain>
    </source>
</reference>
<sequence length="288" mass="34033">MKIVKILGGLGNQMFQYALYLSLKETFPQENVTVDLSCFHGYHLHNGFEIARIFSLHPDKATVMEILRIAYYYPNYFFWQIGKRVLPQRKTMCTESTKLLFDKSVLQREGDRYFDGYWQDERYFIDCRRTILNTFKFPPFTDDNNLALLKKMDTNSVSIHVRRGDYVGNKLYQGICDLNYYREAIMKISSYISPSMFCVFSNDIEWCRDNLESFIKAPIYYVDWNSGTESYRDMQLMSCCGHNIIANSSFSWWGAWLNQNSSKIVIAPKRWINLKNCGFMLPSRWVKI</sequence>
<protein>
    <recommendedName>
        <fullName evidence="5">Glycosyl transferase family 11</fullName>
    </recommendedName>
</protein>
<dbReference type="PANTHER" id="PTHR11927">
    <property type="entry name" value="GALACTOSIDE 2-L-FUCOSYLTRANSFERASE"/>
    <property type="match status" value="1"/>
</dbReference>
<evidence type="ECO:0000256" key="2">
    <source>
        <dbReference type="ARBA" id="ARBA00022679"/>
    </source>
</evidence>
<dbReference type="STRING" id="857291.HMPREF9138_00246"/>
<dbReference type="PANTHER" id="PTHR11927:SF9">
    <property type="entry name" value="L-FUCOSYLTRANSFERASE"/>
    <property type="match status" value="1"/>
</dbReference>
<dbReference type="Pfam" id="PF01531">
    <property type="entry name" value="Glyco_transf_11"/>
    <property type="match status" value="1"/>
</dbReference>
<dbReference type="PATRIC" id="fig|857291.3.peg.242"/>
<keyword evidence="4" id="KW-1185">Reference proteome</keyword>
<gene>
    <name evidence="3" type="ORF">HMPREF9138_00246</name>
</gene>
<dbReference type="AlphaFoldDB" id="G6ADG4"/>
<dbReference type="Proteomes" id="UP000004597">
    <property type="component" value="Unassembled WGS sequence"/>
</dbReference>
<dbReference type="RefSeq" id="WP_008822166.1">
    <property type="nucleotide sequence ID" value="NZ_JH376762.1"/>
</dbReference>
<keyword evidence="2" id="KW-0808">Transferase</keyword>
<dbReference type="GeneID" id="66731268"/>
<evidence type="ECO:0000313" key="3">
    <source>
        <dbReference type="EMBL" id="EHG17470.1"/>
    </source>
</evidence>
<name>G6ADG4_9BACT</name>
<dbReference type="GO" id="GO:0016020">
    <property type="term" value="C:membrane"/>
    <property type="evidence" value="ECO:0007669"/>
    <property type="project" value="InterPro"/>
</dbReference>